<organism evidence="2 3">
    <name type="scientific">Syncephalastrum racemosum</name>
    <name type="common">Filamentous fungus</name>
    <dbReference type="NCBI Taxonomy" id="13706"/>
    <lineage>
        <taxon>Eukaryota</taxon>
        <taxon>Fungi</taxon>
        <taxon>Fungi incertae sedis</taxon>
        <taxon>Mucoromycota</taxon>
        <taxon>Mucoromycotina</taxon>
        <taxon>Mucoromycetes</taxon>
        <taxon>Mucorales</taxon>
        <taxon>Syncephalastraceae</taxon>
        <taxon>Syncephalastrum</taxon>
    </lineage>
</organism>
<evidence type="ECO:0000313" key="2">
    <source>
        <dbReference type="EMBL" id="ORZ00165.1"/>
    </source>
</evidence>
<dbReference type="InParanoid" id="A0A1X2HL75"/>
<accession>A0A1X2HL75</accession>
<dbReference type="OrthoDB" id="10577197at2759"/>
<dbReference type="Proteomes" id="UP000242180">
    <property type="component" value="Unassembled WGS sequence"/>
</dbReference>
<evidence type="ECO:0000313" key="3">
    <source>
        <dbReference type="Proteomes" id="UP000242180"/>
    </source>
</evidence>
<keyword evidence="1" id="KW-0472">Membrane</keyword>
<comment type="caution">
    <text evidence="2">The sequence shown here is derived from an EMBL/GenBank/DDBJ whole genome shotgun (WGS) entry which is preliminary data.</text>
</comment>
<name>A0A1X2HL75_SYNRA</name>
<sequence>MPPPVKPLNLSGGQCNHCGQVVHSCHVGYSLMLTVCHFYSTDIHVNPVLSCDPNNHSAVHYHHTSAILRSFTALFGLLFLHICSFLQTLYHTYRILWCSLYILATYDDVRLLHSIVFSSS</sequence>
<keyword evidence="1" id="KW-0812">Transmembrane</keyword>
<evidence type="ECO:0000256" key="1">
    <source>
        <dbReference type="SAM" id="Phobius"/>
    </source>
</evidence>
<protein>
    <submittedName>
        <fullName evidence="2">Uncharacterized protein</fullName>
    </submittedName>
</protein>
<keyword evidence="1" id="KW-1133">Transmembrane helix</keyword>
<dbReference type="AlphaFoldDB" id="A0A1X2HL75"/>
<proteinExistence type="predicted"/>
<gene>
    <name evidence="2" type="ORF">BCR43DRAFT_484774</name>
</gene>
<feature type="transmembrane region" description="Helical" evidence="1">
    <location>
        <begin position="66"/>
        <end position="86"/>
    </location>
</feature>
<keyword evidence="3" id="KW-1185">Reference proteome</keyword>
<reference evidence="2 3" key="1">
    <citation type="submission" date="2016-07" db="EMBL/GenBank/DDBJ databases">
        <title>Pervasive Adenine N6-methylation of Active Genes in Fungi.</title>
        <authorList>
            <consortium name="DOE Joint Genome Institute"/>
            <person name="Mondo S.J."/>
            <person name="Dannebaum R.O."/>
            <person name="Kuo R.C."/>
            <person name="Labutti K."/>
            <person name="Haridas S."/>
            <person name="Kuo A."/>
            <person name="Salamov A."/>
            <person name="Ahrendt S.R."/>
            <person name="Lipzen A."/>
            <person name="Sullivan W."/>
            <person name="Andreopoulos W.B."/>
            <person name="Clum A."/>
            <person name="Lindquist E."/>
            <person name="Daum C."/>
            <person name="Ramamoorthy G.K."/>
            <person name="Gryganskyi A."/>
            <person name="Culley D."/>
            <person name="Magnuson J.K."/>
            <person name="James T.Y."/>
            <person name="O'Malley M.A."/>
            <person name="Stajich J.E."/>
            <person name="Spatafora J.W."/>
            <person name="Visel A."/>
            <person name="Grigoriev I.V."/>
        </authorList>
    </citation>
    <scope>NUCLEOTIDE SEQUENCE [LARGE SCALE GENOMIC DNA]</scope>
    <source>
        <strain evidence="2 3">NRRL 2496</strain>
    </source>
</reference>
<dbReference type="EMBL" id="MCGN01000002">
    <property type="protein sequence ID" value="ORZ00165.1"/>
    <property type="molecule type" value="Genomic_DNA"/>
</dbReference>